<dbReference type="InterPro" id="IPR046761">
    <property type="entry name" value="Tab2-like_C"/>
</dbReference>
<dbReference type="AlphaFoldDB" id="A0A0C9S723"/>
<dbReference type="Pfam" id="PF20429">
    <property type="entry name" value="Tab2-like_C"/>
    <property type="match status" value="1"/>
</dbReference>
<evidence type="ECO:0000256" key="1">
    <source>
        <dbReference type="SAM" id="MobiDB-lite"/>
    </source>
</evidence>
<dbReference type="Pfam" id="PF06485">
    <property type="entry name" value="Tab2-like_N"/>
    <property type="match status" value="1"/>
</dbReference>
<feature type="domain" description="RNA-binding protein Tab2/Atab2 C-terminal" evidence="3">
    <location>
        <begin position="236"/>
        <end position="391"/>
    </location>
</feature>
<reference evidence="4" key="1">
    <citation type="submission" date="2015-02" db="EMBL/GenBank/DDBJ databases">
        <title>A transcriptome of Wollemia nobilis - a relic of Gondwana.</title>
        <authorList>
            <person name="Chia J.Y."/>
            <person name="Leong Y.S."/>
            <person name="Abdul Karim S."/>
            <person name="Wan Azmi N."/>
            <person name="Hercus R."/>
            <person name="Croft L."/>
        </authorList>
    </citation>
    <scope>NUCLEOTIDE SEQUENCE</scope>
    <source>
        <strain evidence="4">MaeBrown</strain>
        <tissue evidence="4">Leaf</tissue>
    </source>
</reference>
<proteinExistence type="predicted"/>
<feature type="compositionally biased region" description="Polar residues" evidence="1">
    <location>
        <begin position="14"/>
        <end position="32"/>
    </location>
</feature>
<protein>
    <submittedName>
        <fullName evidence="4">TSA: Wollemia nobilis Ref_Wollemi_Transcript_9879_1327 transcribed RNA sequence</fullName>
    </submittedName>
</protein>
<feature type="region of interest" description="Disordered" evidence="1">
    <location>
        <begin position="10"/>
        <end position="32"/>
    </location>
</feature>
<feature type="region of interest" description="Disordered" evidence="1">
    <location>
        <begin position="53"/>
        <end position="76"/>
    </location>
</feature>
<evidence type="ECO:0000259" key="2">
    <source>
        <dbReference type="Pfam" id="PF06485"/>
    </source>
</evidence>
<dbReference type="GO" id="GO:0003723">
    <property type="term" value="F:RNA binding"/>
    <property type="evidence" value="ECO:0007669"/>
    <property type="project" value="InterPro"/>
</dbReference>
<evidence type="ECO:0000313" key="4">
    <source>
        <dbReference type="EMBL" id="JAG88107.1"/>
    </source>
</evidence>
<dbReference type="PANTHER" id="PTHR34556">
    <property type="match status" value="1"/>
</dbReference>
<dbReference type="InterPro" id="IPR009472">
    <property type="entry name" value="Tab2-like"/>
</dbReference>
<evidence type="ECO:0000259" key="3">
    <source>
        <dbReference type="Pfam" id="PF20429"/>
    </source>
</evidence>
<name>A0A0C9S723_9CONI</name>
<sequence length="399" mass="44313">MGVLRCCPMPIGTAHSSQSRTQSPPPWTNSTLKQRRRWRLTCKPLKSPVCALDTSSGEQSGGLTKNSTEFGTPTLTSASTLPGIEQGWEVTNLAPDADPTSITEWELDFCSRPILDIRGKKIWELVVCDSGRNLEFTRFYPNNAINSITLKNAIMSIVDTFGVPKPQRIRFFRSQMQTIVSKACNEVGIKPIASKRLKTQLSLAPQIQCISLVRWLEERYESVYMHHPGFQEGAKPLLTIEQPFPLDLPDSLCGEKWAFVQLPLAAIREEMLIVQQGSTFGSVLDLDVLEIDLSDDTLIPGVAVTSSRATALAAWTNALEIASIDVDRQRACLVLSAGVSKRWRYAFYRKNRQTDHEADAWEAAKKACGGLHFLAIQDSLDSDSCTGFWLILEMPSPPV</sequence>
<dbReference type="InterPro" id="IPR046760">
    <property type="entry name" value="Tab2-like_N"/>
</dbReference>
<accession>A0A0C9S723</accession>
<dbReference type="PANTHER" id="PTHR34556:SF2">
    <property type="entry name" value="PROTEIN TAB2 HOMOLOG, CHLOROPLASTIC"/>
    <property type="match status" value="1"/>
</dbReference>
<organism evidence="4">
    <name type="scientific">Wollemia nobilis</name>
    <dbReference type="NCBI Taxonomy" id="56998"/>
    <lineage>
        <taxon>Eukaryota</taxon>
        <taxon>Viridiplantae</taxon>
        <taxon>Streptophyta</taxon>
        <taxon>Embryophyta</taxon>
        <taxon>Tracheophyta</taxon>
        <taxon>Spermatophyta</taxon>
        <taxon>Pinopsida</taxon>
        <taxon>Pinidae</taxon>
        <taxon>Conifers II</taxon>
        <taxon>Araucariales</taxon>
        <taxon>Araucariaceae</taxon>
        <taxon>Wollemia</taxon>
    </lineage>
</organism>
<feature type="domain" description="RNA-binding protein Tab2-like N-terminal" evidence="2">
    <location>
        <begin position="105"/>
        <end position="198"/>
    </location>
</feature>
<dbReference type="EMBL" id="GCHU01009825">
    <property type="protein sequence ID" value="JAG88107.1"/>
    <property type="molecule type" value="Transcribed_RNA"/>
</dbReference>